<dbReference type="Proteomes" id="UP000295345">
    <property type="component" value="Unassembled WGS sequence"/>
</dbReference>
<keyword evidence="11" id="KW-1185">Reference proteome</keyword>
<feature type="region of interest" description="Disordered" evidence="8">
    <location>
        <begin position="1"/>
        <end position="33"/>
    </location>
</feature>
<comment type="caution">
    <text evidence="10">The sequence shown here is derived from an EMBL/GenBank/DDBJ whole genome shotgun (WGS) entry which is preliminary data.</text>
</comment>
<keyword evidence="2 7" id="KW-0813">Transport</keyword>
<evidence type="ECO:0000259" key="9">
    <source>
        <dbReference type="PROSITE" id="PS50928"/>
    </source>
</evidence>
<comment type="similarity">
    <text evidence="7">Belongs to the binding-protein-dependent transport system permease family.</text>
</comment>
<dbReference type="CDD" id="cd06261">
    <property type="entry name" value="TM_PBP2"/>
    <property type="match status" value="1"/>
</dbReference>
<dbReference type="GO" id="GO:0055085">
    <property type="term" value="P:transmembrane transport"/>
    <property type="evidence" value="ECO:0007669"/>
    <property type="project" value="InterPro"/>
</dbReference>
<proteinExistence type="inferred from homology"/>
<evidence type="ECO:0000313" key="10">
    <source>
        <dbReference type="EMBL" id="TDC68246.1"/>
    </source>
</evidence>
<gene>
    <name evidence="10" type="ORF">E1283_27695</name>
</gene>
<feature type="domain" description="ABC transmembrane type-1" evidence="9">
    <location>
        <begin position="93"/>
        <end position="283"/>
    </location>
</feature>
<keyword evidence="4 7" id="KW-0812">Transmembrane</keyword>
<evidence type="ECO:0000256" key="7">
    <source>
        <dbReference type="RuleBase" id="RU363032"/>
    </source>
</evidence>
<evidence type="ECO:0000313" key="11">
    <source>
        <dbReference type="Proteomes" id="UP000295345"/>
    </source>
</evidence>
<dbReference type="EMBL" id="SMKI01000385">
    <property type="protein sequence ID" value="TDC68246.1"/>
    <property type="molecule type" value="Genomic_DNA"/>
</dbReference>
<organism evidence="10 11">
    <name type="scientific">Streptomyces hainanensis</name>
    <dbReference type="NCBI Taxonomy" id="402648"/>
    <lineage>
        <taxon>Bacteria</taxon>
        <taxon>Bacillati</taxon>
        <taxon>Actinomycetota</taxon>
        <taxon>Actinomycetes</taxon>
        <taxon>Kitasatosporales</taxon>
        <taxon>Streptomycetaceae</taxon>
        <taxon>Streptomyces</taxon>
    </lineage>
</organism>
<comment type="subcellular location">
    <subcellularLocation>
        <location evidence="1 7">Cell membrane</location>
        <topology evidence="1 7">Multi-pass membrane protein</topology>
    </subcellularLocation>
</comment>
<sequence>MRTDDDDHRPAHHTGAAPASGQPFAPGPPRPRRALHGTRPRVGVWLFPLVWALFSSFKRRSDIFAYPPTLLPPDPTLDNYTALFDGHPFWQWFLISTLIAFASTTITVVVCSMAGYGFAKYRFRFQNALFNVMFSSLAIPFAVIVVPLFVFLARTGTADPWFALVVPWVAPAFGIFMMRQFVEQSVPDEILDAGRIDGVGEAGLFWRLVMPLLRPAIAALAVWSFLNSYNNFLWPLIVIGDPDSYTLPLGLQAIFGAEGRQYDIVLAGSMLAAIPSILVFVALRKQLIDGLSAGALKG</sequence>
<evidence type="ECO:0000256" key="3">
    <source>
        <dbReference type="ARBA" id="ARBA00022475"/>
    </source>
</evidence>
<dbReference type="AlphaFoldDB" id="A0A4R4SY85"/>
<evidence type="ECO:0000256" key="1">
    <source>
        <dbReference type="ARBA" id="ARBA00004651"/>
    </source>
</evidence>
<evidence type="ECO:0000256" key="4">
    <source>
        <dbReference type="ARBA" id="ARBA00022692"/>
    </source>
</evidence>
<feature type="transmembrane region" description="Helical" evidence="7">
    <location>
        <begin position="264"/>
        <end position="283"/>
    </location>
</feature>
<dbReference type="GO" id="GO:0005886">
    <property type="term" value="C:plasma membrane"/>
    <property type="evidence" value="ECO:0007669"/>
    <property type="project" value="UniProtKB-SubCell"/>
</dbReference>
<feature type="transmembrane region" description="Helical" evidence="7">
    <location>
        <begin position="89"/>
        <end position="116"/>
    </location>
</feature>
<evidence type="ECO:0000256" key="5">
    <source>
        <dbReference type="ARBA" id="ARBA00022989"/>
    </source>
</evidence>
<dbReference type="PROSITE" id="PS50928">
    <property type="entry name" value="ABC_TM1"/>
    <property type="match status" value="1"/>
</dbReference>
<feature type="transmembrane region" description="Helical" evidence="7">
    <location>
        <begin position="128"/>
        <end position="154"/>
    </location>
</feature>
<keyword evidence="5 7" id="KW-1133">Transmembrane helix</keyword>
<feature type="transmembrane region" description="Helical" evidence="7">
    <location>
        <begin position="204"/>
        <end position="226"/>
    </location>
</feature>
<dbReference type="RefSeq" id="WP_132820896.1">
    <property type="nucleotide sequence ID" value="NZ_SMKI01000385.1"/>
</dbReference>
<evidence type="ECO:0000256" key="8">
    <source>
        <dbReference type="SAM" id="MobiDB-lite"/>
    </source>
</evidence>
<protein>
    <submittedName>
        <fullName evidence="10">Carbohydrate ABC transporter permease</fullName>
    </submittedName>
</protein>
<dbReference type="Pfam" id="PF00528">
    <property type="entry name" value="BPD_transp_1"/>
    <property type="match status" value="1"/>
</dbReference>
<name>A0A4R4SY85_9ACTN</name>
<dbReference type="PANTHER" id="PTHR43744">
    <property type="entry name" value="ABC TRANSPORTER PERMEASE PROTEIN MG189-RELATED-RELATED"/>
    <property type="match status" value="1"/>
</dbReference>
<reference evidence="10 11" key="1">
    <citation type="submission" date="2019-03" db="EMBL/GenBank/DDBJ databases">
        <title>Draft genome sequences of novel Actinobacteria.</title>
        <authorList>
            <person name="Sahin N."/>
            <person name="Ay H."/>
            <person name="Saygin H."/>
        </authorList>
    </citation>
    <scope>NUCLEOTIDE SEQUENCE [LARGE SCALE GENOMIC DNA]</scope>
    <source>
        <strain evidence="10 11">DSM 41900</strain>
    </source>
</reference>
<dbReference type="InterPro" id="IPR035906">
    <property type="entry name" value="MetI-like_sf"/>
</dbReference>
<evidence type="ECO:0000256" key="6">
    <source>
        <dbReference type="ARBA" id="ARBA00023136"/>
    </source>
</evidence>
<dbReference type="PANTHER" id="PTHR43744:SF12">
    <property type="entry name" value="ABC TRANSPORTER PERMEASE PROTEIN MG189-RELATED"/>
    <property type="match status" value="1"/>
</dbReference>
<dbReference type="OrthoDB" id="2063054at2"/>
<keyword evidence="3" id="KW-1003">Cell membrane</keyword>
<dbReference type="SUPFAM" id="SSF161098">
    <property type="entry name" value="MetI-like"/>
    <property type="match status" value="1"/>
</dbReference>
<keyword evidence="6 7" id="KW-0472">Membrane</keyword>
<feature type="transmembrane region" description="Helical" evidence="7">
    <location>
        <begin position="40"/>
        <end position="57"/>
    </location>
</feature>
<dbReference type="Gene3D" id="1.10.3720.10">
    <property type="entry name" value="MetI-like"/>
    <property type="match status" value="1"/>
</dbReference>
<evidence type="ECO:0000256" key="2">
    <source>
        <dbReference type="ARBA" id="ARBA00022448"/>
    </source>
</evidence>
<accession>A0A4R4SY85</accession>
<dbReference type="InterPro" id="IPR000515">
    <property type="entry name" value="MetI-like"/>
</dbReference>
<feature type="transmembrane region" description="Helical" evidence="7">
    <location>
        <begin position="160"/>
        <end position="178"/>
    </location>
</feature>